<dbReference type="Proteomes" id="UP000734854">
    <property type="component" value="Unassembled WGS sequence"/>
</dbReference>
<comment type="similarity">
    <text evidence="3">Belongs to the formin-like family.</text>
</comment>
<dbReference type="PANTHER" id="PTHR23213">
    <property type="entry name" value="FORMIN-RELATED"/>
    <property type="match status" value="1"/>
</dbReference>
<comment type="caution">
    <text evidence="7">The sequence shown here is derived from an EMBL/GenBank/DDBJ whole genome shotgun (WGS) entry which is preliminary data.</text>
</comment>
<feature type="compositionally biased region" description="Basic and acidic residues" evidence="4">
    <location>
        <begin position="131"/>
        <end position="144"/>
    </location>
</feature>
<feature type="region of interest" description="Disordered" evidence="4">
    <location>
        <begin position="1"/>
        <end position="39"/>
    </location>
</feature>
<dbReference type="OrthoDB" id="1668162at2759"/>
<evidence type="ECO:0000256" key="4">
    <source>
        <dbReference type="SAM" id="MobiDB-lite"/>
    </source>
</evidence>
<dbReference type="AlphaFoldDB" id="A0A8J5MA94"/>
<feature type="compositionally biased region" description="Pro residues" evidence="4">
    <location>
        <begin position="357"/>
        <end position="399"/>
    </location>
</feature>
<feature type="region of interest" description="Disordered" evidence="4">
    <location>
        <begin position="77"/>
        <end position="97"/>
    </location>
</feature>
<gene>
    <name evidence="7" type="ORF">ZIOFF_003483</name>
</gene>
<dbReference type="SMART" id="SM00498">
    <property type="entry name" value="FH2"/>
    <property type="match status" value="1"/>
</dbReference>
<feature type="compositionally biased region" description="Pro residues" evidence="4">
    <location>
        <begin position="21"/>
        <end position="30"/>
    </location>
</feature>
<comment type="subcellular location">
    <subcellularLocation>
        <location evidence="1">Membrane</location>
        <topology evidence="1">Single-pass membrane protein</topology>
    </subcellularLocation>
</comment>
<feature type="compositionally biased region" description="Pro residues" evidence="4">
    <location>
        <begin position="201"/>
        <end position="216"/>
    </location>
</feature>
<evidence type="ECO:0000313" key="8">
    <source>
        <dbReference type="Proteomes" id="UP000734854"/>
    </source>
</evidence>
<keyword evidence="2" id="KW-0732">Signal</keyword>
<accession>A0A8J5MA94</accession>
<evidence type="ECO:0000256" key="3">
    <source>
        <dbReference type="RuleBase" id="RU361260"/>
    </source>
</evidence>
<dbReference type="PROSITE" id="PS51444">
    <property type="entry name" value="FH2"/>
    <property type="match status" value="1"/>
</dbReference>
<keyword evidence="5" id="KW-1133">Transmembrane helix</keyword>
<evidence type="ECO:0000256" key="2">
    <source>
        <dbReference type="ARBA" id="ARBA00022729"/>
    </source>
</evidence>
<feature type="region of interest" description="Disordered" evidence="4">
    <location>
        <begin position="131"/>
        <end position="423"/>
    </location>
</feature>
<proteinExistence type="inferred from homology"/>
<evidence type="ECO:0000313" key="7">
    <source>
        <dbReference type="EMBL" id="KAG6538367.1"/>
    </source>
</evidence>
<dbReference type="PANTHER" id="PTHR23213:SF354">
    <property type="entry name" value="FORMIN-LIKE PROTEIN 4"/>
    <property type="match status" value="1"/>
</dbReference>
<reference evidence="7 8" key="1">
    <citation type="submission" date="2020-08" db="EMBL/GenBank/DDBJ databases">
        <title>Plant Genome Project.</title>
        <authorList>
            <person name="Zhang R.-G."/>
        </authorList>
    </citation>
    <scope>NUCLEOTIDE SEQUENCE [LARGE SCALE GENOMIC DNA]</scope>
    <source>
        <tissue evidence="7">Rhizome</tissue>
    </source>
</reference>
<name>A0A8J5MA94_ZINOF</name>
<dbReference type="Pfam" id="PF02181">
    <property type="entry name" value="FH2"/>
    <property type="match status" value="1"/>
</dbReference>
<organism evidence="7 8">
    <name type="scientific">Zingiber officinale</name>
    <name type="common">Ginger</name>
    <name type="synonym">Amomum zingiber</name>
    <dbReference type="NCBI Taxonomy" id="94328"/>
    <lineage>
        <taxon>Eukaryota</taxon>
        <taxon>Viridiplantae</taxon>
        <taxon>Streptophyta</taxon>
        <taxon>Embryophyta</taxon>
        <taxon>Tracheophyta</taxon>
        <taxon>Spermatophyta</taxon>
        <taxon>Magnoliopsida</taxon>
        <taxon>Liliopsida</taxon>
        <taxon>Zingiberales</taxon>
        <taxon>Zingiberaceae</taxon>
        <taxon>Zingiber</taxon>
    </lineage>
</organism>
<dbReference type="GO" id="GO:0051015">
    <property type="term" value="F:actin filament binding"/>
    <property type="evidence" value="ECO:0007669"/>
    <property type="project" value="InterPro"/>
</dbReference>
<protein>
    <recommendedName>
        <fullName evidence="3">Formin-like protein</fullName>
    </recommendedName>
</protein>
<feature type="domain" description="FH2" evidence="6">
    <location>
        <begin position="417"/>
        <end position="864"/>
    </location>
</feature>
<evidence type="ECO:0000259" key="6">
    <source>
        <dbReference type="PROSITE" id="PS51444"/>
    </source>
</evidence>
<feature type="region of interest" description="Disordered" evidence="4">
    <location>
        <begin position="857"/>
        <end position="904"/>
    </location>
</feature>
<keyword evidence="8" id="KW-1185">Reference proteome</keyword>
<dbReference type="InterPro" id="IPR027643">
    <property type="entry name" value="Formin-like_plant"/>
</dbReference>
<dbReference type="GO" id="GO:0045010">
    <property type="term" value="P:actin nucleation"/>
    <property type="evidence" value="ECO:0007669"/>
    <property type="project" value="InterPro"/>
</dbReference>
<feature type="compositionally biased region" description="Pro residues" evidence="4">
    <location>
        <begin position="326"/>
        <end position="348"/>
    </location>
</feature>
<evidence type="ECO:0000256" key="1">
    <source>
        <dbReference type="ARBA" id="ARBA00004167"/>
    </source>
</evidence>
<evidence type="ECO:0000256" key="5">
    <source>
        <dbReference type="SAM" id="Phobius"/>
    </source>
</evidence>
<dbReference type="GO" id="GO:0016020">
    <property type="term" value="C:membrane"/>
    <property type="evidence" value="ECO:0007669"/>
    <property type="project" value="UniProtKB-SubCell"/>
</dbReference>
<sequence length="904" mass="97315">MQTNIQTFFPSLPSPALENAWPPPPPPPPSSTSGSTTDDGRVAKAVAATAVSTFVFWGILFFLLHLFLTRRQQRRRRQVEEEEAEKSRPAKISLPEGIRARASKRQTVFVDEEGLDAAYWREFNRKVDAVHGDLGDSRSGRRGDDDEESVDLGDVDEAKKKDPRIQEEPLLPAGFISSSSPIFDDRSSFSTRFDRENIDQNPPPPRNLGLPLPPGRLPSALRPPAAPPRLPSPARVSNSKLQRPPSPNKVPSSAPRPATTASEVRNTRPPRPPSPSRIVFAAPRPAIVPPEVGNTGLSRTPSPGRVISSPSLPATVKLEVSSTSTPTPPTLPSEPGPKPNAAPPPPLLPSARTNNPAPNPPPPPPPTGNPSAKAPPPPPPRPPTGKPPGPAPPPPPPGGRPSGGSSRPPSAPGPASAVQEQGGATKLKPLHWDKMNAINVEHSMVWDRLHNGSFKVDEDVMEALFGTVITNRNIKAANNSGNSESTAASAAAFIPITLLDPRKSQNIAIVLRSTTVSRQAIIEGIVDGRGLSTDDLERLTKIAPTKDEEDVIRAYSGDPGMLADAENFLFHVLRAVPASPFSRLDAMLFRANYEPELAHLKQTLRTLEAACAELRTPTQGLFLKLLETVLKAGNRMNAGTARGNAQAFNLTALRKLADVKSTDGSTSLLHFVVEEVVRSEGKRLVINNRSHGGGTLERVPSRSSSAAVREEREREYTMLGLPLVGGLSNEFANLKKAAGSDYDAFKTACPTLQARVAEIKRLVESLSARGEISGGFVKEMKAFVEGAEEELKATVAEQRRVMEVVKKTNEYYHPGAGKERDGQPLQLFVVVKDFLDMVDKACVDITRNLQKKKQAAAVAARSGSDPTTGEEGAESRRPVARFPNLPAHFLKSNSKSDSSSDEED</sequence>
<feature type="compositionally biased region" description="Acidic residues" evidence="4">
    <location>
        <begin position="145"/>
        <end position="155"/>
    </location>
</feature>
<feature type="transmembrane region" description="Helical" evidence="5">
    <location>
        <begin position="45"/>
        <end position="68"/>
    </location>
</feature>
<dbReference type="InterPro" id="IPR015425">
    <property type="entry name" value="FH2_Formin"/>
</dbReference>
<feature type="compositionally biased region" description="Low complexity" evidence="4">
    <location>
        <begin position="403"/>
        <end position="417"/>
    </location>
</feature>
<dbReference type="EMBL" id="JACMSC010000001">
    <property type="protein sequence ID" value="KAG6538367.1"/>
    <property type="molecule type" value="Genomic_DNA"/>
</dbReference>
<feature type="compositionally biased region" description="Basic and acidic residues" evidence="4">
    <location>
        <begin position="183"/>
        <end position="198"/>
    </location>
</feature>
<feature type="compositionally biased region" description="Basic and acidic residues" evidence="4">
    <location>
        <begin position="156"/>
        <end position="167"/>
    </location>
</feature>
<keyword evidence="5" id="KW-0472">Membrane</keyword>
<keyword evidence="5" id="KW-0812">Transmembrane</keyword>